<name>A0A0G4GH61_9ALVE</name>
<protein>
    <submittedName>
        <fullName evidence="2">Uncharacterized protein</fullName>
    </submittedName>
</protein>
<feature type="compositionally biased region" description="Pro residues" evidence="1">
    <location>
        <begin position="1"/>
        <end position="11"/>
    </location>
</feature>
<feature type="compositionally biased region" description="Acidic residues" evidence="1">
    <location>
        <begin position="31"/>
        <end position="48"/>
    </location>
</feature>
<gene>
    <name evidence="2" type="ORF">Cvel_21878</name>
</gene>
<feature type="region of interest" description="Disordered" evidence="1">
    <location>
        <begin position="1"/>
        <end position="48"/>
    </location>
</feature>
<proteinExistence type="predicted"/>
<evidence type="ECO:0000313" key="2">
    <source>
        <dbReference type="EMBL" id="CEM28966.1"/>
    </source>
</evidence>
<feature type="compositionally biased region" description="Low complexity" evidence="1">
    <location>
        <begin position="15"/>
        <end position="30"/>
    </location>
</feature>
<dbReference type="VEuPathDB" id="CryptoDB:Cvel_21878"/>
<reference evidence="2" key="1">
    <citation type="submission" date="2014-11" db="EMBL/GenBank/DDBJ databases">
        <authorList>
            <person name="Otto D Thomas"/>
            <person name="Naeem Raeece"/>
        </authorList>
    </citation>
    <scope>NUCLEOTIDE SEQUENCE</scope>
</reference>
<organism evidence="2">
    <name type="scientific">Chromera velia CCMP2878</name>
    <dbReference type="NCBI Taxonomy" id="1169474"/>
    <lineage>
        <taxon>Eukaryota</taxon>
        <taxon>Sar</taxon>
        <taxon>Alveolata</taxon>
        <taxon>Colpodellida</taxon>
        <taxon>Chromeraceae</taxon>
        <taxon>Chromera</taxon>
    </lineage>
</organism>
<dbReference type="EMBL" id="CDMZ01001205">
    <property type="protein sequence ID" value="CEM28966.1"/>
    <property type="molecule type" value="Genomic_DNA"/>
</dbReference>
<evidence type="ECO:0000256" key="1">
    <source>
        <dbReference type="SAM" id="MobiDB-lite"/>
    </source>
</evidence>
<accession>A0A0G4GH61</accession>
<dbReference type="AlphaFoldDB" id="A0A0G4GH61"/>
<sequence length="105" mass="10819">MNADPRSPPPHSSVDGAGCAADAEEAAGTTVDEDEEEAAGTTVDEDEEEAVMVAAEADDEEDADAEEDGGSHLAVAFWDFFFSEFLALCALGGSGVRSLCTQSDS</sequence>